<gene>
    <name evidence="12" type="ORF">PVAP13_9NG784800</name>
</gene>
<dbReference type="GO" id="GO:0012505">
    <property type="term" value="C:endomembrane system"/>
    <property type="evidence" value="ECO:0007669"/>
    <property type="project" value="UniProtKB-SubCell"/>
</dbReference>
<evidence type="ECO:0000256" key="9">
    <source>
        <dbReference type="ARBA" id="ARBA00037868"/>
    </source>
</evidence>
<keyword evidence="2" id="KW-0336">GPI-anchor</keyword>
<protein>
    <recommendedName>
        <fullName evidence="11">Phytocyanin domain-containing protein</fullName>
    </recommendedName>
</protein>
<dbReference type="AlphaFoldDB" id="A0A8T0N583"/>
<evidence type="ECO:0000256" key="8">
    <source>
        <dbReference type="ARBA" id="ARBA00035011"/>
    </source>
</evidence>
<dbReference type="GO" id="GO:0098552">
    <property type="term" value="C:side of membrane"/>
    <property type="evidence" value="ECO:0007669"/>
    <property type="project" value="UniProtKB-KW"/>
</dbReference>
<evidence type="ECO:0000256" key="5">
    <source>
        <dbReference type="ARBA" id="ARBA00023157"/>
    </source>
</evidence>
<evidence type="ECO:0000256" key="6">
    <source>
        <dbReference type="ARBA" id="ARBA00023180"/>
    </source>
</evidence>
<dbReference type="EMBL" id="CM029054">
    <property type="protein sequence ID" value="KAG2544008.1"/>
    <property type="molecule type" value="Genomic_DNA"/>
</dbReference>
<organism evidence="12 13">
    <name type="scientific">Panicum virgatum</name>
    <name type="common">Blackwell switchgrass</name>
    <dbReference type="NCBI Taxonomy" id="38727"/>
    <lineage>
        <taxon>Eukaryota</taxon>
        <taxon>Viridiplantae</taxon>
        <taxon>Streptophyta</taxon>
        <taxon>Embryophyta</taxon>
        <taxon>Tracheophyta</taxon>
        <taxon>Spermatophyta</taxon>
        <taxon>Magnoliopsida</taxon>
        <taxon>Liliopsida</taxon>
        <taxon>Poales</taxon>
        <taxon>Poaceae</taxon>
        <taxon>PACMAD clade</taxon>
        <taxon>Panicoideae</taxon>
        <taxon>Panicodae</taxon>
        <taxon>Paniceae</taxon>
        <taxon>Panicinae</taxon>
        <taxon>Panicum</taxon>
        <taxon>Panicum sect. Hiantes</taxon>
    </lineage>
</organism>
<comment type="similarity">
    <text evidence="8">Belongs to the early nodulin-like (ENODL) family.</text>
</comment>
<accession>A0A8T0N583</accession>
<dbReference type="InterPro" id="IPR003245">
    <property type="entry name" value="Phytocyanin_dom"/>
</dbReference>
<evidence type="ECO:0000256" key="2">
    <source>
        <dbReference type="ARBA" id="ARBA00022622"/>
    </source>
</evidence>
<dbReference type="PROSITE" id="PS51485">
    <property type="entry name" value="PHYTOCYANIN"/>
    <property type="match status" value="1"/>
</dbReference>
<dbReference type="InterPro" id="IPR039391">
    <property type="entry name" value="Phytocyanin-like"/>
</dbReference>
<evidence type="ECO:0000256" key="4">
    <source>
        <dbReference type="ARBA" id="ARBA00023136"/>
    </source>
</evidence>
<sequence length="196" mass="19911">MRARVVLASAAAVVLLLVLADGGACAMYKVGDLDAWGVPPPSKPDVYKRWAKSIHLALGDSIWFLYPPSQDSVLQVTPQAFAACDLSSPVLKLADGNSVFNLTTPGRAYFTSGAPGHCLKGQKLWVDVPMANGTYLQPSASDLAALAPTPAAEAPEGSLPASAPAGAHPSPALRAVAGAGSVAAAAALSFALPLLL</sequence>
<keyword evidence="4" id="KW-0472">Membrane</keyword>
<evidence type="ECO:0000313" key="13">
    <source>
        <dbReference type="Proteomes" id="UP000823388"/>
    </source>
</evidence>
<feature type="signal peptide" evidence="10">
    <location>
        <begin position="1"/>
        <end position="26"/>
    </location>
</feature>
<keyword evidence="7" id="KW-0449">Lipoprotein</keyword>
<dbReference type="PANTHER" id="PTHR33021:SF44">
    <property type="entry name" value="EARLY NODULIN-LIKE PROTEIN 8"/>
    <property type="match status" value="1"/>
</dbReference>
<keyword evidence="13" id="KW-1185">Reference proteome</keyword>
<keyword evidence="3 10" id="KW-0732">Signal</keyword>
<comment type="subcellular location">
    <subcellularLocation>
        <location evidence="9">Endomembrane system</location>
        <topology evidence="9">Lipid-anchor</topology>
    </subcellularLocation>
    <subcellularLocation>
        <location evidence="1">Membrane</location>
        <topology evidence="1">Lipid-anchor</topology>
        <topology evidence="1">GPI-anchor</topology>
    </subcellularLocation>
</comment>
<comment type="caution">
    <text evidence="12">The sequence shown here is derived from an EMBL/GenBank/DDBJ whole genome shotgun (WGS) entry which is preliminary data.</text>
</comment>
<reference evidence="12" key="1">
    <citation type="submission" date="2020-05" db="EMBL/GenBank/DDBJ databases">
        <title>WGS assembly of Panicum virgatum.</title>
        <authorList>
            <person name="Lovell J.T."/>
            <person name="Jenkins J."/>
            <person name="Shu S."/>
            <person name="Juenger T.E."/>
            <person name="Schmutz J."/>
        </authorList>
    </citation>
    <scope>NUCLEOTIDE SEQUENCE</scope>
    <source>
        <strain evidence="12">AP13</strain>
    </source>
</reference>
<keyword evidence="6" id="KW-0325">Glycoprotein</keyword>
<feature type="domain" description="Phytocyanin" evidence="11">
    <location>
        <begin position="26"/>
        <end position="130"/>
    </location>
</feature>
<dbReference type="Gene3D" id="2.60.40.420">
    <property type="entry name" value="Cupredoxins - blue copper proteins"/>
    <property type="match status" value="1"/>
</dbReference>
<dbReference type="InterPro" id="IPR008972">
    <property type="entry name" value="Cupredoxin"/>
</dbReference>
<dbReference type="OrthoDB" id="782862at2759"/>
<feature type="chain" id="PRO_5035741535" description="Phytocyanin domain-containing protein" evidence="10">
    <location>
        <begin position="27"/>
        <end position="196"/>
    </location>
</feature>
<dbReference type="GO" id="GO:0009055">
    <property type="term" value="F:electron transfer activity"/>
    <property type="evidence" value="ECO:0007669"/>
    <property type="project" value="InterPro"/>
</dbReference>
<evidence type="ECO:0000256" key="1">
    <source>
        <dbReference type="ARBA" id="ARBA00004589"/>
    </source>
</evidence>
<dbReference type="Proteomes" id="UP000823388">
    <property type="component" value="Chromosome 9N"/>
</dbReference>
<evidence type="ECO:0000313" key="12">
    <source>
        <dbReference type="EMBL" id="KAG2544008.1"/>
    </source>
</evidence>
<name>A0A8T0N583_PANVG</name>
<dbReference type="Pfam" id="PF02298">
    <property type="entry name" value="Cu_bind_like"/>
    <property type="match status" value="1"/>
</dbReference>
<dbReference type="FunFam" id="2.60.40.420:FF:000010">
    <property type="entry name" value="Early nodulin-like protein 1"/>
    <property type="match status" value="1"/>
</dbReference>
<evidence type="ECO:0000256" key="3">
    <source>
        <dbReference type="ARBA" id="ARBA00022729"/>
    </source>
</evidence>
<keyword evidence="5" id="KW-1015">Disulfide bond</keyword>
<dbReference type="GO" id="GO:0005886">
    <property type="term" value="C:plasma membrane"/>
    <property type="evidence" value="ECO:0007669"/>
    <property type="project" value="TreeGrafter"/>
</dbReference>
<proteinExistence type="inferred from homology"/>
<evidence type="ECO:0000256" key="10">
    <source>
        <dbReference type="SAM" id="SignalP"/>
    </source>
</evidence>
<evidence type="ECO:0000259" key="11">
    <source>
        <dbReference type="PROSITE" id="PS51485"/>
    </source>
</evidence>
<evidence type="ECO:0000256" key="7">
    <source>
        <dbReference type="ARBA" id="ARBA00023288"/>
    </source>
</evidence>
<dbReference type="PANTHER" id="PTHR33021">
    <property type="entry name" value="BLUE COPPER PROTEIN"/>
    <property type="match status" value="1"/>
</dbReference>
<dbReference type="SUPFAM" id="SSF49503">
    <property type="entry name" value="Cupredoxins"/>
    <property type="match status" value="1"/>
</dbReference>